<evidence type="ECO:0000313" key="2">
    <source>
        <dbReference type="Proteomes" id="UP000664844"/>
    </source>
</evidence>
<reference evidence="1 2" key="1">
    <citation type="submission" date="2021-03" db="EMBL/GenBank/DDBJ databases">
        <title>Metabolic Capacity of the Antarctic Cyanobacterium Phormidium pseudopriestleyi that Sustains Oxygenic Photosynthesis in the Presence of Hydrogen Sulfide.</title>
        <authorList>
            <person name="Lumian J.E."/>
            <person name="Jungblut A.D."/>
            <person name="Dillon M.L."/>
            <person name="Hawes I."/>
            <person name="Doran P.T."/>
            <person name="Mackey T.J."/>
            <person name="Dick G.J."/>
            <person name="Grettenberger C.L."/>
            <person name="Sumner D.Y."/>
        </authorList>
    </citation>
    <scope>NUCLEOTIDE SEQUENCE [LARGE SCALE GENOMIC DNA]</scope>
    <source>
        <strain evidence="1 2">FRX01</strain>
    </source>
</reference>
<sequence>MVQSSADKKLPLLSKIPEPLKTLITKIREEHYPELYESEADETASLDQALNDILNVFQNSGKTLCHLRYVWLALILALVVEPTVEYYQPQNNVTKSTIELLERWILSEVDSDLSSKNSHFELKQEIKKLEAIFAEPLDPVKQGDIAHLQIISESTDVFKNAIRVLDREQAKDATLEILKDCLEGYAIFPGSSGRRDLFDWWLLEVVPASWYLLSPRSLYVGEGVENQEEFQVDRIKKLQEISTQVRSIFTKNSST</sequence>
<organism evidence="1 2">
    <name type="scientific">Phormidium pseudopriestleyi FRX01</name>
    <dbReference type="NCBI Taxonomy" id="1759528"/>
    <lineage>
        <taxon>Bacteria</taxon>
        <taxon>Bacillati</taxon>
        <taxon>Cyanobacteriota</taxon>
        <taxon>Cyanophyceae</taxon>
        <taxon>Oscillatoriophycideae</taxon>
        <taxon>Oscillatoriales</taxon>
        <taxon>Oscillatoriaceae</taxon>
        <taxon>Phormidium</taxon>
    </lineage>
</organism>
<dbReference type="EMBL" id="JAFLQW010000070">
    <property type="protein sequence ID" value="MBO0348089.1"/>
    <property type="molecule type" value="Genomic_DNA"/>
</dbReference>
<dbReference type="RefSeq" id="WP_207086656.1">
    <property type="nucleotide sequence ID" value="NZ_JAFLQW010000070.1"/>
</dbReference>
<proteinExistence type="predicted"/>
<gene>
    <name evidence="1" type="ORF">J0895_03020</name>
</gene>
<evidence type="ECO:0000313" key="1">
    <source>
        <dbReference type="EMBL" id="MBO0348089.1"/>
    </source>
</evidence>
<dbReference type="Proteomes" id="UP000664844">
    <property type="component" value="Unassembled WGS sequence"/>
</dbReference>
<accession>A0ABS3FLW7</accession>
<keyword evidence="2" id="KW-1185">Reference proteome</keyword>
<protein>
    <submittedName>
        <fullName evidence="1">Uncharacterized protein</fullName>
    </submittedName>
</protein>
<comment type="caution">
    <text evidence="1">The sequence shown here is derived from an EMBL/GenBank/DDBJ whole genome shotgun (WGS) entry which is preliminary data.</text>
</comment>
<name>A0ABS3FLW7_9CYAN</name>